<dbReference type="Pfam" id="PF24967">
    <property type="entry name" value="NTS_TR130"/>
    <property type="match status" value="1"/>
</dbReference>
<sequence>MSLVEYHDPDGLFPLIQPHLQSRLPLRNLHWKSPSRPVRSIASLHVDFVNASGGGTETNNSERRDSVSILGGPQSLPPSRAQRHQIPGLRASPYLKLFILKCDDKETYKTSARKTVREWLRDHASSSSNQDNHDAYEWLIVHVVVPDTPAANEARWSRSSGSGDETPKPKSGASRWTGRGSSTILEKLKSDFNHSSKSAPDRVTQVKLAKDDLAKSTPASVQGDDEDGTWSDLVAKFKTLVLLSFNLRVAQYEEDVRQKDSQRSLPGWNFCTFFVLKEGLGLAFENVGLIEDALAVYDELVAGLDTTVEEQSRRDGDSHGSDFLPFSPDLEKALRSTLSEDATSADAESVNQRPLNASLKPYRELILSNNISVFDIKSYIFARQVALLLRLASPRSFNSSAREDSTLAADVQPRKLQPIGEVEDPLPLAVLCQRAANFSAYMGRLMREELFASVEGASDINVTRAMLENIISQLVLSWSFAVARQVLIETASPSFPSAPGSSSVSVTARTDYFPSRRSSLPPSAHKNAPVTAKAVYEDDIFSQAKDIQTMQPLKNAELANAASLRAEIYLFQRRILENSGRLFGFDAKIPIVSSESDAEKPQSEYSGNQENSAEATVPLNVRSFTDVQLRDVLSSFKTFKSFYRVLSDHAAWNYMIASRQKSAERLHTDMATLKYHERDYAAAAGYFNRLIAAYSKSNWQSVESRLLIMHAKCLKALNRRDEHLRILTTLLAKAAASQQSQKHSAKRPIKIAESSLNDVGSLLAETIAASKELPYEYSVPMMKYFDQVEVDRHIALREGHDGFRMSLKLKQTLVDSLKIDVVKIQLVNKEDGLTKDIWLQSDEPFELDRSSRQVWTSCNVSVLGSFIIAKVVLSSGKIGFTHEYLKKSDASTPLNKLVSPSSGWASAAKQLPVKCFPRREALTVKIENSPLVWVEKQRSLQIVIDSGANDVQRGSITMRANTGGLRLFTTEASSLESLNLLQTSSKPGLIEFEALAAESQMRISIPWDLERSVSQISVKLEVDYITRQGSFSILSSPDLDVDLPIDVNVQDLFKEEALISQFLLKPVKASPIHILSAVLQDSDEFEVSPASKGLLPMNTPSQPTTPSTGPPPWPTSHATPRPASRPGSAPGTPQTHSSASQRPPHPPTPQQPPSTASASTSTSPASTTYTRRHYASSPHPPRPSSSAKPSPPKSPSATPAAGPPP</sequence>
<feature type="domain" description="DUF7077" evidence="3">
    <location>
        <begin position="920"/>
        <end position="1039"/>
    </location>
</feature>
<comment type="caution">
    <text evidence="5">The sequence shown here is derived from an EMBL/GenBank/DDBJ whole genome shotgun (WGS) entry which is preliminary data.</text>
</comment>
<dbReference type="GO" id="GO:0006891">
    <property type="term" value="P:intra-Golgi vesicle-mediated transport"/>
    <property type="evidence" value="ECO:0007669"/>
    <property type="project" value="TreeGrafter"/>
</dbReference>
<evidence type="ECO:0000313" key="5">
    <source>
        <dbReference type="EMBL" id="KAB8342907.1"/>
    </source>
</evidence>
<evidence type="ECO:0000313" key="6">
    <source>
        <dbReference type="Proteomes" id="UP000327013"/>
    </source>
</evidence>
<dbReference type="AlphaFoldDB" id="A0A5N6KSG1"/>
<accession>A0A5N6KSG1</accession>
<dbReference type="Pfam" id="PF23036">
    <property type="entry name" value="TRAPPC10_1st"/>
    <property type="match status" value="1"/>
</dbReference>
<evidence type="ECO:0000259" key="3">
    <source>
        <dbReference type="Pfam" id="PF23274"/>
    </source>
</evidence>
<dbReference type="EMBL" id="VIBQ01000012">
    <property type="protein sequence ID" value="KAB8342907.1"/>
    <property type="molecule type" value="Genomic_DNA"/>
</dbReference>
<proteinExistence type="predicted"/>
<dbReference type="InterPro" id="IPR056913">
    <property type="entry name" value="TRAPPC10/Trs130_N"/>
</dbReference>
<dbReference type="InterPro" id="IPR056916">
    <property type="entry name" value="NTS_TR130"/>
</dbReference>
<name>A0A5N6KSG1_9ROSI</name>
<feature type="region of interest" description="Disordered" evidence="1">
    <location>
        <begin position="595"/>
        <end position="614"/>
    </location>
</feature>
<feature type="compositionally biased region" description="Pro residues" evidence="1">
    <location>
        <begin position="1178"/>
        <end position="1194"/>
    </location>
</feature>
<protein>
    <recommendedName>
        <fullName evidence="7">Trafficking protein particle complex subunit 11 domain-containing protein</fullName>
    </recommendedName>
</protein>
<dbReference type="GO" id="GO:0005829">
    <property type="term" value="C:cytosol"/>
    <property type="evidence" value="ECO:0007669"/>
    <property type="project" value="GOC"/>
</dbReference>
<dbReference type="InterPro" id="IPR055505">
    <property type="entry name" value="DUF7077"/>
</dbReference>
<evidence type="ECO:0000256" key="1">
    <source>
        <dbReference type="SAM" id="MobiDB-lite"/>
    </source>
</evidence>
<feature type="region of interest" description="Disordered" evidence="1">
    <location>
        <begin position="1089"/>
        <end position="1205"/>
    </location>
</feature>
<feature type="domain" description="Trs130 NTS" evidence="4">
    <location>
        <begin position="625"/>
        <end position="719"/>
    </location>
</feature>
<dbReference type="Pfam" id="PF23274">
    <property type="entry name" value="DUF7077"/>
    <property type="match status" value="1"/>
</dbReference>
<dbReference type="OrthoDB" id="10256906at2759"/>
<dbReference type="InterPro" id="IPR045126">
    <property type="entry name" value="TRAPPC10/Trs130"/>
</dbReference>
<dbReference type="PANTHER" id="PTHR13251">
    <property type="entry name" value="EPILEPSY HOLOPROSENCEPHALY CANDIDATE 1/TMEM1"/>
    <property type="match status" value="1"/>
</dbReference>
<dbReference type="GO" id="GO:0034498">
    <property type="term" value="P:early endosome to Golgi transport"/>
    <property type="evidence" value="ECO:0007669"/>
    <property type="project" value="TreeGrafter"/>
</dbReference>
<feature type="domain" description="TRAPPC10/Trs130 N-terminal" evidence="2">
    <location>
        <begin position="86"/>
        <end position="395"/>
    </location>
</feature>
<evidence type="ECO:0000259" key="2">
    <source>
        <dbReference type="Pfam" id="PF23036"/>
    </source>
</evidence>
<gene>
    <name evidence="5" type="ORF">FH972_022504</name>
</gene>
<organism evidence="5 6">
    <name type="scientific">Carpinus fangiana</name>
    <dbReference type="NCBI Taxonomy" id="176857"/>
    <lineage>
        <taxon>Eukaryota</taxon>
        <taxon>Viridiplantae</taxon>
        <taxon>Streptophyta</taxon>
        <taxon>Embryophyta</taxon>
        <taxon>Tracheophyta</taxon>
        <taxon>Spermatophyta</taxon>
        <taxon>Magnoliopsida</taxon>
        <taxon>eudicotyledons</taxon>
        <taxon>Gunneridae</taxon>
        <taxon>Pentapetalae</taxon>
        <taxon>rosids</taxon>
        <taxon>fabids</taxon>
        <taxon>Fagales</taxon>
        <taxon>Betulaceae</taxon>
        <taxon>Carpinus</taxon>
    </lineage>
</organism>
<feature type="compositionally biased region" description="Pro residues" evidence="1">
    <location>
        <begin position="1143"/>
        <end position="1152"/>
    </location>
</feature>
<dbReference type="Proteomes" id="UP000327013">
    <property type="component" value="Unassembled WGS sequence"/>
</dbReference>
<dbReference type="GO" id="GO:1990071">
    <property type="term" value="C:TRAPPII protein complex"/>
    <property type="evidence" value="ECO:0007669"/>
    <property type="project" value="InterPro"/>
</dbReference>
<evidence type="ECO:0000259" key="4">
    <source>
        <dbReference type="Pfam" id="PF24967"/>
    </source>
</evidence>
<feature type="compositionally biased region" description="Polar residues" evidence="1">
    <location>
        <begin position="603"/>
        <end position="614"/>
    </location>
</feature>
<feature type="region of interest" description="Disordered" evidence="1">
    <location>
        <begin position="152"/>
        <end position="178"/>
    </location>
</feature>
<feature type="compositionally biased region" description="Low complexity" evidence="1">
    <location>
        <begin position="1153"/>
        <end position="1168"/>
    </location>
</feature>
<keyword evidence="6" id="KW-1185">Reference proteome</keyword>
<feature type="region of interest" description="Disordered" evidence="1">
    <location>
        <begin position="51"/>
        <end position="86"/>
    </location>
</feature>
<reference evidence="5 6" key="1">
    <citation type="submission" date="2019-06" db="EMBL/GenBank/DDBJ databases">
        <title>A chromosomal-level reference genome of Carpinus fangiana (Coryloideae, Betulaceae).</title>
        <authorList>
            <person name="Yang X."/>
            <person name="Wang Z."/>
            <person name="Zhang L."/>
            <person name="Hao G."/>
            <person name="Liu J."/>
            <person name="Yang Y."/>
        </authorList>
    </citation>
    <scope>NUCLEOTIDE SEQUENCE [LARGE SCALE GENOMIC DNA]</scope>
    <source>
        <strain evidence="5">Cfa_2016G</strain>
        <tissue evidence="5">Leaf</tissue>
    </source>
</reference>
<feature type="compositionally biased region" description="Low complexity" evidence="1">
    <location>
        <begin position="1195"/>
        <end position="1205"/>
    </location>
</feature>
<evidence type="ECO:0008006" key="7">
    <source>
        <dbReference type="Google" id="ProtNLM"/>
    </source>
</evidence>
<dbReference type="PANTHER" id="PTHR13251:SF3">
    <property type="entry name" value="TRAFFICKING PROTEIN PARTICLE COMPLEX SUBUNIT 10"/>
    <property type="match status" value="1"/>
</dbReference>